<protein>
    <submittedName>
        <fullName evidence="1">Uncharacterized protein</fullName>
    </submittedName>
</protein>
<dbReference type="Gramene" id="PGSC0003DMT400089190">
    <property type="protein sequence ID" value="PGSC0003DMT400089190"/>
    <property type="gene ID" value="PGSC0003DMG400038761"/>
</dbReference>
<evidence type="ECO:0000313" key="1">
    <source>
        <dbReference type="EnsemblPlants" id="PGSC0003DMT400089190"/>
    </source>
</evidence>
<sequence>MNNQGVWDNPLIEEPEEQVNNENAQAHGDNVLGDALRVQDPPERRLRDNYRVEFNTVESEGPIVLPPLPLGHTFVVTSSLMQMLTVRGLFSGMASEDLHVHIAKLRSVCKSCVGPP</sequence>
<dbReference type="Proteomes" id="UP000011115">
    <property type="component" value="Unassembled WGS sequence"/>
</dbReference>
<dbReference type="AlphaFoldDB" id="M1DHM5"/>
<dbReference type="HOGENOM" id="CLU_134708_0_0_1"/>
<accession>M1DHM5</accession>
<dbReference type="PaxDb" id="4113-PGSC0003DMT400089190"/>
<dbReference type="EnsemblPlants" id="PGSC0003DMT400089190">
    <property type="protein sequence ID" value="PGSC0003DMT400089190"/>
    <property type="gene ID" value="PGSC0003DMG400038761"/>
</dbReference>
<reference evidence="1" key="2">
    <citation type="submission" date="2015-06" db="UniProtKB">
        <authorList>
            <consortium name="EnsemblPlants"/>
        </authorList>
    </citation>
    <scope>IDENTIFICATION</scope>
    <source>
        <strain evidence="1">DM1-3 516 R44</strain>
    </source>
</reference>
<organism evidence="1 2">
    <name type="scientific">Solanum tuberosum</name>
    <name type="common">Potato</name>
    <dbReference type="NCBI Taxonomy" id="4113"/>
    <lineage>
        <taxon>Eukaryota</taxon>
        <taxon>Viridiplantae</taxon>
        <taxon>Streptophyta</taxon>
        <taxon>Embryophyta</taxon>
        <taxon>Tracheophyta</taxon>
        <taxon>Spermatophyta</taxon>
        <taxon>Magnoliopsida</taxon>
        <taxon>eudicotyledons</taxon>
        <taxon>Gunneridae</taxon>
        <taxon>Pentapetalae</taxon>
        <taxon>asterids</taxon>
        <taxon>lamiids</taxon>
        <taxon>Solanales</taxon>
        <taxon>Solanaceae</taxon>
        <taxon>Solanoideae</taxon>
        <taxon>Solaneae</taxon>
        <taxon>Solanum</taxon>
    </lineage>
</organism>
<evidence type="ECO:0000313" key="2">
    <source>
        <dbReference type="Proteomes" id="UP000011115"/>
    </source>
</evidence>
<dbReference type="InParanoid" id="M1DHM5"/>
<name>M1DHM5_SOLTU</name>
<keyword evidence="2" id="KW-1185">Reference proteome</keyword>
<reference evidence="2" key="1">
    <citation type="journal article" date="2011" name="Nature">
        <title>Genome sequence and analysis of the tuber crop potato.</title>
        <authorList>
            <consortium name="The Potato Genome Sequencing Consortium"/>
        </authorList>
    </citation>
    <scope>NUCLEOTIDE SEQUENCE [LARGE SCALE GENOMIC DNA]</scope>
    <source>
        <strain evidence="2">cv. DM1-3 516 R44</strain>
    </source>
</reference>
<proteinExistence type="predicted"/>